<dbReference type="InterPro" id="IPR030972">
    <property type="entry name" value="UrcA_uranyl"/>
</dbReference>
<dbReference type="EMBL" id="JACICY010000003">
    <property type="protein sequence ID" value="MBB3860361.1"/>
    <property type="molecule type" value="Genomic_DNA"/>
</dbReference>
<keyword evidence="3" id="KW-1185">Reference proteome</keyword>
<feature type="chain" id="PRO_5030848976" evidence="1">
    <location>
        <begin position="23"/>
        <end position="105"/>
    </location>
</feature>
<accession>A0A7W5ZUS4</accession>
<evidence type="ECO:0000256" key="1">
    <source>
        <dbReference type="SAM" id="SignalP"/>
    </source>
</evidence>
<feature type="signal peptide" evidence="1">
    <location>
        <begin position="1"/>
        <end position="22"/>
    </location>
</feature>
<dbReference type="NCBIfam" id="TIGR04433">
    <property type="entry name" value="UrcA_uranyl"/>
    <property type="match status" value="1"/>
</dbReference>
<evidence type="ECO:0000313" key="2">
    <source>
        <dbReference type="EMBL" id="MBB3860361.1"/>
    </source>
</evidence>
<dbReference type="Proteomes" id="UP000562395">
    <property type="component" value="Unassembled WGS sequence"/>
</dbReference>
<dbReference type="AlphaFoldDB" id="A0A7W5ZUS4"/>
<protein>
    <submittedName>
        <fullName evidence="2">UrcA family protein</fullName>
    </submittedName>
</protein>
<reference evidence="2 3" key="1">
    <citation type="submission" date="2020-08" db="EMBL/GenBank/DDBJ databases">
        <title>Genomic Encyclopedia of Type Strains, Phase IV (KMG-IV): sequencing the most valuable type-strain genomes for metagenomic binning, comparative biology and taxonomic classification.</title>
        <authorList>
            <person name="Goeker M."/>
        </authorList>
    </citation>
    <scope>NUCLEOTIDE SEQUENCE [LARGE SCALE GENOMIC DNA]</scope>
    <source>
        <strain evidence="2 3">DSM 14552</strain>
    </source>
</reference>
<evidence type="ECO:0000313" key="3">
    <source>
        <dbReference type="Proteomes" id="UP000562395"/>
    </source>
</evidence>
<proteinExistence type="predicted"/>
<name>A0A7W5ZUS4_9SPHN</name>
<comment type="caution">
    <text evidence="2">The sequence shown here is derived from an EMBL/GenBank/DDBJ whole genome shotgun (WGS) entry which is preliminary data.</text>
</comment>
<keyword evidence="1" id="KW-0732">Signal</keyword>
<gene>
    <name evidence="2" type="ORF">GGQ88_001627</name>
</gene>
<sequence length="105" mass="11314">MKRHFIALAAIGLLSAPQTAFAGEAAQTVHISVSSEGLDLSNSSDLRRLRVRISEAAAEACDPSDRWIDKTLPNYQCRRAAIASVEPIVQQMASAARHGQAARSR</sequence>
<organism evidence="2 3">
    <name type="scientific">Novosphingobium hassiacum</name>
    <dbReference type="NCBI Taxonomy" id="173676"/>
    <lineage>
        <taxon>Bacteria</taxon>
        <taxon>Pseudomonadati</taxon>
        <taxon>Pseudomonadota</taxon>
        <taxon>Alphaproteobacteria</taxon>
        <taxon>Sphingomonadales</taxon>
        <taxon>Sphingomonadaceae</taxon>
        <taxon>Novosphingobium</taxon>
    </lineage>
</organism>
<dbReference type="RefSeq" id="WP_183612632.1">
    <property type="nucleotide sequence ID" value="NZ_JACICY010000003.1"/>
</dbReference>